<proteinExistence type="inferred from homology"/>
<evidence type="ECO:0000313" key="4">
    <source>
        <dbReference type="EMBL" id="MDQ0158331.1"/>
    </source>
</evidence>
<gene>
    <name evidence="4" type="ORF">J2S77_000281</name>
</gene>
<dbReference type="EMBL" id="JAUSTQ010000001">
    <property type="protein sequence ID" value="MDQ0158331.1"/>
    <property type="molecule type" value="Genomic_DNA"/>
</dbReference>
<dbReference type="Pfam" id="PF08141">
    <property type="entry name" value="SspH"/>
    <property type="match status" value="1"/>
</dbReference>
<evidence type="ECO:0000256" key="2">
    <source>
        <dbReference type="ARBA" id="ARBA00006573"/>
    </source>
</evidence>
<comment type="similarity">
    <text evidence="2">Belongs to the SspH family.</text>
</comment>
<evidence type="ECO:0000313" key="5">
    <source>
        <dbReference type="Proteomes" id="UP001224359"/>
    </source>
</evidence>
<accession>A0ABT9VBI8</accession>
<comment type="subcellular location">
    <subcellularLocation>
        <location evidence="1">Spore core</location>
    </subcellularLocation>
</comment>
<keyword evidence="3" id="KW-0749">Sporulation</keyword>
<protein>
    <submittedName>
        <fullName evidence="4">Small acid-soluble spore protein H (Minor)</fullName>
    </submittedName>
</protein>
<evidence type="ECO:0000256" key="1">
    <source>
        <dbReference type="ARBA" id="ARBA00004288"/>
    </source>
</evidence>
<dbReference type="RefSeq" id="WP_306973950.1">
    <property type="nucleotide sequence ID" value="NZ_JAUSTQ010000001.1"/>
</dbReference>
<dbReference type="InterPro" id="IPR012610">
    <property type="entry name" value="SASP_SspH"/>
</dbReference>
<sequence length="61" mass="7265">MNLMQAKDIKDDPNMRDVVYNGKYIYIKEVNDDTQKATIFYVNEDEPKEFEVDLTELTEED</sequence>
<organism evidence="4 5">
    <name type="scientific">Alkalibacillus salilacus</name>
    <dbReference type="NCBI Taxonomy" id="284582"/>
    <lineage>
        <taxon>Bacteria</taxon>
        <taxon>Bacillati</taxon>
        <taxon>Bacillota</taxon>
        <taxon>Bacilli</taxon>
        <taxon>Bacillales</taxon>
        <taxon>Bacillaceae</taxon>
        <taxon>Alkalibacillus</taxon>
    </lineage>
</organism>
<name>A0ABT9VBI8_9BACI</name>
<keyword evidence="5" id="KW-1185">Reference proteome</keyword>
<reference evidence="4 5" key="1">
    <citation type="submission" date="2023-07" db="EMBL/GenBank/DDBJ databases">
        <title>Genomic Encyclopedia of Type Strains, Phase IV (KMG-IV): sequencing the most valuable type-strain genomes for metagenomic binning, comparative biology and taxonomic classification.</title>
        <authorList>
            <person name="Goeker M."/>
        </authorList>
    </citation>
    <scope>NUCLEOTIDE SEQUENCE [LARGE SCALE GENOMIC DNA]</scope>
    <source>
        <strain evidence="4 5">DSM 16460</strain>
    </source>
</reference>
<comment type="caution">
    <text evidence="4">The sequence shown here is derived from an EMBL/GenBank/DDBJ whole genome shotgun (WGS) entry which is preliminary data.</text>
</comment>
<dbReference type="Proteomes" id="UP001224359">
    <property type="component" value="Unassembled WGS sequence"/>
</dbReference>
<evidence type="ECO:0000256" key="3">
    <source>
        <dbReference type="ARBA" id="ARBA00022969"/>
    </source>
</evidence>